<dbReference type="Gene3D" id="3.40.47.10">
    <property type="match status" value="1"/>
</dbReference>
<dbReference type="InterPro" id="IPR002155">
    <property type="entry name" value="Thiolase"/>
</dbReference>
<proteinExistence type="predicted"/>
<dbReference type="PANTHER" id="PTHR42870:SF1">
    <property type="entry name" value="NON-SPECIFIC LIPID-TRANSFER PROTEIN-LIKE 2"/>
    <property type="match status" value="1"/>
</dbReference>
<dbReference type="EMBL" id="CAFBOF010000001">
    <property type="protein sequence ID" value="CAB4968509.1"/>
    <property type="molecule type" value="Genomic_DNA"/>
</dbReference>
<evidence type="ECO:0000313" key="3">
    <source>
        <dbReference type="EMBL" id="CAB4894369.1"/>
    </source>
</evidence>
<dbReference type="EMBL" id="CAFBPQ010000001">
    <property type="protein sequence ID" value="CAB5011072.1"/>
    <property type="molecule type" value="Genomic_DNA"/>
</dbReference>
<accession>A0A6J7LRT6</accession>
<gene>
    <name evidence="2" type="ORF">UFOPK2683_00775</name>
    <name evidence="3" type="ORF">UFOPK3605_00109</name>
    <name evidence="4" type="ORF">UFOPK3897_00113</name>
    <name evidence="5" type="ORF">UFOPK4121_00046</name>
</gene>
<name>A0A6J7LRT6_9ZZZZ</name>
<dbReference type="PIRSF" id="PIRSF000429">
    <property type="entry name" value="Ac-CoA_Ac_transf"/>
    <property type="match status" value="1"/>
</dbReference>
<dbReference type="EMBL" id="CAEZYK010000036">
    <property type="protein sequence ID" value="CAB4722965.1"/>
    <property type="molecule type" value="Genomic_DNA"/>
</dbReference>
<dbReference type="GO" id="GO:0016747">
    <property type="term" value="F:acyltransferase activity, transferring groups other than amino-acyl groups"/>
    <property type="evidence" value="ECO:0007669"/>
    <property type="project" value="InterPro"/>
</dbReference>
<dbReference type="SUPFAM" id="SSF53901">
    <property type="entry name" value="Thiolase-like"/>
    <property type="match status" value="2"/>
</dbReference>
<protein>
    <submittedName>
        <fullName evidence="4">Unannotated protein</fullName>
    </submittedName>
</protein>
<evidence type="ECO:0000313" key="5">
    <source>
        <dbReference type="EMBL" id="CAB5011072.1"/>
    </source>
</evidence>
<dbReference type="AlphaFoldDB" id="A0A6J7LRT6"/>
<reference evidence="4" key="1">
    <citation type="submission" date="2020-05" db="EMBL/GenBank/DDBJ databases">
        <authorList>
            <person name="Chiriac C."/>
            <person name="Salcher M."/>
            <person name="Ghai R."/>
            <person name="Kavagutti S V."/>
        </authorList>
    </citation>
    <scope>NUCLEOTIDE SEQUENCE</scope>
</reference>
<evidence type="ECO:0000259" key="1">
    <source>
        <dbReference type="Pfam" id="PF22691"/>
    </source>
</evidence>
<dbReference type="PANTHER" id="PTHR42870">
    <property type="entry name" value="ACETYL-COA C-ACETYLTRANSFERASE"/>
    <property type="match status" value="1"/>
</dbReference>
<feature type="domain" description="Thiolase C-terminal" evidence="1">
    <location>
        <begin position="243"/>
        <end position="385"/>
    </location>
</feature>
<dbReference type="EMBL" id="CAFBMM010000001">
    <property type="protein sequence ID" value="CAB4894369.1"/>
    <property type="molecule type" value="Genomic_DNA"/>
</dbReference>
<dbReference type="NCBIfam" id="NF004811">
    <property type="entry name" value="PRK06158.1"/>
    <property type="match status" value="1"/>
</dbReference>
<dbReference type="CDD" id="cd00829">
    <property type="entry name" value="SCP-x_thiolase"/>
    <property type="match status" value="1"/>
</dbReference>
<evidence type="ECO:0000313" key="2">
    <source>
        <dbReference type="EMBL" id="CAB4722965.1"/>
    </source>
</evidence>
<evidence type="ECO:0000313" key="4">
    <source>
        <dbReference type="EMBL" id="CAB4968509.1"/>
    </source>
</evidence>
<sequence length="389" mass="41187">MDRTPVIVGIGLSDYPKTPHLDGVQHHALAAQRAIADAGIAKSEIDGYVNASSNMMIDDPVTMSEYLRINHRYIDGTMTGGSSFEFHVQHLAAAIKEGLCDTALVTYGSDYLSRMGRSLGTGGFQRPGQRVAGPIQYEVPYGNSLVGAYAMYAMRHMHEYGTTSEQLAEIAVGVREYATLNPNAIYRDPITIDDVINSRMVADPLHKLDCCAITDGGGAFIMTTAERAKDLPNKPIYVLGAAGAQTHWNISQQSDFTTSAGAQSGPEAFARAGLTPADVDMIMFYDSFTITCLILLESLGFVGRGEGGPFIAEGNLRKGGSLPMNTDGGGLSSCHPGMRGMFLILEAVRQLRGDAGEAQVPNCKVALAGGSGGWLSCIGVAILGNEAPG</sequence>
<dbReference type="Pfam" id="PF22691">
    <property type="entry name" value="Thiolase_C_1"/>
    <property type="match status" value="1"/>
</dbReference>
<dbReference type="InterPro" id="IPR016039">
    <property type="entry name" value="Thiolase-like"/>
</dbReference>
<organism evidence="4">
    <name type="scientific">freshwater metagenome</name>
    <dbReference type="NCBI Taxonomy" id="449393"/>
    <lineage>
        <taxon>unclassified sequences</taxon>
        <taxon>metagenomes</taxon>
        <taxon>ecological metagenomes</taxon>
    </lineage>
</organism>
<dbReference type="InterPro" id="IPR055140">
    <property type="entry name" value="Thiolase_C_2"/>
</dbReference>